<name>A0A369JVG2_HYPMA</name>
<proteinExistence type="predicted"/>
<gene>
    <name evidence="2" type="ORF">Hypma_008300</name>
</gene>
<keyword evidence="3" id="KW-1185">Reference proteome</keyword>
<feature type="chain" id="PRO_5016696677" evidence="1">
    <location>
        <begin position="39"/>
        <end position="226"/>
    </location>
</feature>
<dbReference type="Proteomes" id="UP000076154">
    <property type="component" value="Unassembled WGS sequence"/>
</dbReference>
<evidence type="ECO:0000313" key="2">
    <source>
        <dbReference type="EMBL" id="RDB24537.1"/>
    </source>
</evidence>
<organism evidence="2 3">
    <name type="scientific">Hypsizygus marmoreus</name>
    <name type="common">White beech mushroom</name>
    <name type="synonym">Agaricus marmoreus</name>
    <dbReference type="NCBI Taxonomy" id="39966"/>
    <lineage>
        <taxon>Eukaryota</taxon>
        <taxon>Fungi</taxon>
        <taxon>Dikarya</taxon>
        <taxon>Basidiomycota</taxon>
        <taxon>Agaricomycotina</taxon>
        <taxon>Agaricomycetes</taxon>
        <taxon>Agaricomycetidae</taxon>
        <taxon>Agaricales</taxon>
        <taxon>Tricholomatineae</taxon>
        <taxon>Lyophyllaceae</taxon>
        <taxon>Hypsizygus</taxon>
    </lineage>
</organism>
<dbReference type="EMBL" id="LUEZ02000043">
    <property type="protein sequence ID" value="RDB24537.1"/>
    <property type="molecule type" value="Genomic_DNA"/>
</dbReference>
<dbReference type="InParanoid" id="A0A369JVG2"/>
<keyword evidence="1" id="KW-0732">Signal</keyword>
<dbReference type="AlphaFoldDB" id="A0A369JVG2"/>
<feature type="signal peptide" evidence="1">
    <location>
        <begin position="1"/>
        <end position="38"/>
    </location>
</feature>
<reference evidence="2" key="1">
    <citation type="submission" date="2018-04" db="EMBL/GenBank/DDBJ databases">
        <title>Whole genome sequencing of Hypsizygus marmoreus.</title>
        <authorList>
            <person name="Choi I.-G."/>
            <person name="Min B."/>
            <person name="Kim J.-G."/>
            <person name="Kim S."/>
            <person name="Oh Y.-L."/>
            <person name="Kong W.-S."/>
            <person name="Park H."/>
            <person name="Jeong J."/>
            <person name="Song E.-S."/>
        </authorList>
    </citation>
    <scope>NUCLEOTIDE SEQUENCE [LARGE SCALE GENOMIC DNA]</scope>
    <source>
        <strain evidence="2">51987-8</strain>
    </source>
</reference>
<sequence>MNFDNPAPSTHPHPRSCHSPHPALLVLPVLFLLFCSHPSPLLPCSCPLIVTVASPPSPSPSPFPSPSPSSITIVPSPTATPPVPVRFVHYVPLHDVLTSSIYCCSSYAPSTYSSPPSIPLCCILLQTLSRSYLSLVSPHRPEYPRAGDMNGRDVASCANYLLERSQIYRLPEGLALRALLLPYSSIRSLFFLNPYLFSSSSLITSSPPQAPNYVDGYSFGGARVSA</sequence>
<accession>A0A369JVG2</accession>
<evidence type="ECO:0000313" key="3">
    <source>
        <dbReference type="Proteomes" id="UP000076154"/>
    </source>
</evidence>
<evidence type="ECO:0000256" key="1">
    <source>
        <dbReference type="SAM" id="SignalP"/>
    </source>
</evidence>
<protein>
    <submittedName>
        <fullName evidence="2">Uncharacterized protein</fullName>
    </submittedName>
</protein>
<comment type="caution">
    <text evidence="2">The sequence shown here is derived from an EMBL/GenBank/DDBJ whole genome shotgun (WGS) entry which is preliminary data.</text>
</comment>